<evidence type="ECO:0000256" key="3">
    <source>
        <dbReference type="ARBA" id="ARBA00023015"/>
    </source>
</evidence>
<evidence type="ECO:0000256" key="1">
    <source>
        <dbReference type="ARBA" id="ARBA00005384"/>
    </source>
</evidence>
<keyword evidence="5" id="KW-0804">Transcription</keyword>
<dbReference type="InterPro" id="IPR036390">
    <property type="entry name" value="WH_DNA-bd_sf"/>
</dbReference>
<keyword evidence="8" id="KW-1185">Reference proteome</keyword>
<dbReference type="InterPro" id="IPR051446">
    <property type="entry name" value="HTH_trans_reg/aminotransferase"/>
</dbReference>
<dbReference type="SUPFAM" id="SSF53383">
    <property type="entry name" value="PLP-dependent transferases"/>
    <property type="match status" value="1"/>
</dbReference>
<comment type="caution">
    <text evidence="7">The sequence shown here is derived from an EMBL/GenBank/DDBJ whole genome shotgun (WGS) entry which is preliminary data.</text>
</comment>
<protein>
    <submittedName>
        <fullName evidence="7">GntR family transcriptional regulator</fullName>
    </submittedName>
</protein>
<comment type="similarity">
    <text evidence="1">In the C-terminal section; belongs to the class-I pyridoxal-phosphate-dependent aminotransferase family.</text>
</comment>
<dbReference type="CDD" id="cd07377">
    <property type="entry name" value="WHTH_GntR"/>
    <property type="match status" value="1"/>
</dbReference>
<keyword evidence="4" id="KW-0238">DNA-binding</keyword>
<feature type="domain" description="HTH gntR-type" evidence="6">
    <location>
        <begin position="24"/>
        <end position="92"/>
    </location>
</feature>
<dbReference type="InterPro" id="IPR000524">
    <property type="entry name" value="Tscrpt_reg_HTH_GntR"/>
</dbReference>
<keyword evidence="2" id="KW-0663">Pyridoxal phosphate</keyword>
<sequence>MDKVDSPILHSLFAGITLRPQCGKAVYLQLAEAMVTLIQQGRIPAGGRLPGSRELAGILRLNRLTVTKAFQELEMQGWLESHIGRGTFVAVSLPQPKPWALGEGTAERDSLRRAGFELRGAEYLQHGVDPVTTRLHLDDGFPDPSLAPLKELYRAYRAQLDRGDLYGRFGSYGLANGSGRFLDSLTRYLNLTRGLNITERNVLSVRGTVMGLNLVCNGLIQPGDMVVAGIPGWRRAEANFQHAGAQLLGIPVDGGGIQVDALEQLCQATKVRLVYVTPHHHYPTTVSLPMDRRLRLLDLAHRYGFVIFEDDYDFDYHYKHRPILPLASADEAGMVIYCGSFSKTFSPAFRLGYLVASENVIAHLAKVRTLLDRQGDHILERAMAELLDDGTIQRSQRKALSVYRERRDYFCDLLTTELAGQVEFDVPEGGLTVWTRFDRHIDLIQLAAEVRKKGLYISDGMPHRYPTYDAHAIRLGFASSTKDALEESVGILKRAMGLAG</sequence>
<dbReference type="PANTHER" id="PTHR46577">
    <property type="entry name" value="HTH-TYPE TRANSCRIPTIONAL REGULATORY PROTEIN GABR"/>
    <property type="match status" value="1"/>
</dbReference>
<evidence type="ECO:0000256" key="5">
    <source>
        <dbReference type="ARBA" id="ARBA00023163"/>
    </source>
</evidence>
<dbReference type="Gene3D" id="3.40.640.10">
    <property type="entry name" value="Type I PLP-dependent aspartate aminotransferase-like (Major domain)"/>
    <property type="match status" value="1"/>
</dbReference>
<proteinExistence type="inferred from homology"/>
<dbReference type="SMART" id="SM00345">
    <property type="entry name" value="HTH_GNTR"/>
    <property type="match status" value="1"/>
</dbReference>
<dbReference type="SUPFAM" id="SSF46785">
    <property type="entry name" value="Winged helix' DNA-binding domain"/>
    <property type="match status" value="1"/>
</dbReference>
<dbReference type="CDD" id="cd00609">
    <property type="entry name" value="AAT_like"/>
    <property type="match status" value="1"/>
</dbReference>
<evidence type="ECO:0000256" key="4">
    <source>
        <dbReference type="ARBA" id="ARBA00023125"/>
    </source>
</evidence>
<evidence type="ECO:0000256" key="2">
    <source>
        <dbReference type="ARBA" id="ARBA00022898"/>
    </source>
</evidence>
<dbReference type="InterPro" id="IPR036388">
    <property type="entry name" value="WH-like_DNA-bd_sf"/>
</dbReference>
<gene>
    <name evidence="7" type="ORF">GCM10011386_08240</name>
</gene>
<dbReference type="Pfam" id="PF00392">
    <property type="entry name" value="GntR"/>
    <property type="match status" value="1"/>
</dbReference>
<dbReference type="InterPro" id="IPR004839">
    <property type="entry name" value="Aminotransferase_I/II_large"/>
</dbReference>
<reference evidence="8" key="1">
    <citation type="journal article" date="2019" name="Int. J. Syst. Evol. Microbiol.">
        <title>The Global Catalogue of Microorganisms (GCM) 10K type strain sequencing project: providing services to taxonomists for standard genome sequencing and annotation.</title>
        <authorList>
            <consortium name="The Broad Institute Genomics Platform"/>
            <consortium name="The Broad Institute Genome Sequencing Center for Infectious Disease"/>
            <person name="Wu L."/>
            <person name="Ma J."/>
        </authorList>
    </citation>
    <scope>NUCLEOTIDE SEQUENCE [LARGE SCALE GENOMIC DNA]</scope>
    <source>
        <strain evidence="8">CGMCC 1.15342</strain>
    </source>
</reference>
<dbReference type="Pfam" id="PF00155">
    <property type="entry name" value="Aminotran_1_2"/>
    <property type="match status" value="1"/>
</dbReference>
<organism evidence="7 8">
    <name type="scientific">Parapedobacter defluvii</name>
    <dbReference type="NCBI Taxonomy" id="2045106"/>
    <lineage>
        <taxon>Bacteria</taxon>
        <taxon>Pseudomonadati</taxon>
        <taxon>Bacteroidota</taxon>
        <taxon>Sphingobacteriia</taxon>
        <taxon>Sphingobacteriales</taxon>
        <taxon>Sphingobacteriaceae</taxon>
        <taxon>Parapedobacter</taxon>
    </lineage>
</organism>
<dbReference type="InterPro" id="IPR015421">
    <property type="entry name" value="PyrdxlP-dep_Trfase_major"/>
</dbReference>
<dbReference type="PANTHER" id="PTHR46577:SF1">
    <property type="entry name" value="HTH-TYPE TRANSCRIPTIONAL REGULATORY PROTEIN GABR"/>
    <property type="match status" value="1"/>
</dbReference>
<dbReference type="EMBL" id="BMIK01000002">
    <property type="protein sequence ID" value="GGC18734.1"/>
    <property type="molecule type" value="Genomic_DNA"/>
</dbReference>
<dbReference type="Proteomes" id="UP000597338">
    <property type="component" value="Unassembled WGS sequence"/>
</dbReference>
<dbReference type="PROSITE" id="PS50949">
    <property type="entry name" value="HTH_GNTR"/>
    <property type="match status" value="1"/>
</dbReference>
<accession>A0ABQ1L396</accession>
<dbReference type="InterPro" id="IPR015424">
    <property type="entry name" value="PyrdxlP-dep_Trfase"/>
</dbReference>
<evidence type="ECO:0000313" key="7">
    <source>
        <dbReference type="EMBL" id="GGC18734.1"/>
    </source>
</evidence>
<keyword evidence="3" id="KW-0805">Transcription regulation</keyword>
<dbReference type="RefSeq" id="WP_188747759.1">
    <property type="nucleotide sequence ID" value="NZ_BMIK01000002.1"/>
</dbReference>
<evidence type="ECO:0000313" key="8">
    <source>
        <dbReference type="Proteomes" id="UP000597338"/>
    </source>
</evidence>
<evidence type="ECO:0000259" key="6">
    <source>
        <dbReference type="PROSITE" id="PS50949"/>
    </source>
</evidence>
<name>A0ABQ1L396_9SPHI</name>
<dbReference type="Gene3D" id="1.10.10.10">
    <property type="entry name" value="Winged helix-like DNA-binding domain superfamily/Winged helix DNA-binding domain"/>
    <property type="match status" value="1"/>
</dbReference>